<dbReference type="SUPFAM" id="SSF102220">
    <property type="entry name" value="DNA polymerase III psi subunit"/>
    <property type="match status" value="1"/>
</dbReference>
<dbReference type="Proteomes" id="UP000595373">
    <property type="component" value="Chromosome"/>
</dbReference>
<keyword evidence="1" id="KW-0548">Nucleotidyltransferase</keyword>
<reference evidence="2 3" key="1">
    <citation type="submission" date="2020-12" db="EMBL/GenBank/DDBJ databases">
        <title>ASc-MMNZ-VFA-070.</title>
        <authorList>
            <person name="Schryvers A."/>
            <person name="Mostafa Nazari M."/>
            <person name="Farshchi Andisi V."/>
            <person name="Timsit E."/>
            <person name="Walter Morck D."/>
        </authorList>
    </citation>
    <scope>NUCLEOTIDE SEQUENCE [LARGE SCALE GENOMIC DNA]</scope>
    <source>
        <strain evidence="2 3">ASc-MMNZ-VFA-070</strain>
    </source>
</reference>
<accession>A0A9Q6Z1I9</accession>
<dbReference type="PIRSF" id="PIRSF029225">
    <property type="entry name" value="DNA_pol_III_psi"/>
    <property type="match status" value="1"/>
</dbReference>
<comment type="function">
    <text evidence="1">Part of the beta sliding clamp loading complex, which hydrolyzes ATP to load the beta clamp onto primed DNA to form the DNA replication pre-initiation complex. DNA polymerase III is a complex, multichain enzyme responsible for most of the replicative synthesis in bacteria. This DNA polymerase also exhibits 3' to 5' exonuclease activity.</text>
</comment>
<keyword evidence="3" id="KW-1185">Reference proteome</keyword>
<dbReference type="GO" id="GO:0006260">
    <property type="term" value="P:DNA replication"/>
    <property type="evidence" value="ECO:0007669"/>
    <property type="project" value="UniProtKB-KW"/>
</dbReference>
<dbReference type="EMBL" id="CP066558">
    <property type="protein sequence ID" value="QQF82929.1"/>
    <property type="molecule type" value="Genomic_DNA"/>
</dbReference>
<dbReference type="GO" id="GO:0003887">
    <property type="term" value="F:DNA-directed DNA polymerase activity"/>
    <property type="evidence" value="ECO:0007669"/>
    <property type="project" value="UniProtKB-KW"/>
</dbReference>
<dbReference type="RefSeq" id="WP_012340888.1">
    <property type="nucleotide sequence ID" value="NZ_CP018802.1"/>
</dbReference>
<dbReference type="NCBIfam" id="NF005335">
    <property type="entry name" value="PRK06856.1-1"/>
    <property type="match status" value="1"/>
</dbReference>
<evidence type="ECO:0000313" key="3">
    <source>
        <dbReference type="Proteomes" id="UP000595373"/>
    </source>
</evidence>
<dbReference type="Gene3D" id="3.40.50.10220">
    <property type="entry name" value="DNA polymerase III, psi subunit"/>
    <property type="match status" value="1"/>
</dbReference>
<proteinExistence type="predicted"/>
<keyword evidence="1" id="KW-0808">Transferase</keyword>
<name>A0A9Q6Z1I9_HISSO</name>
<evidence type="ECO:0000256" key="1">
    <source>
        <dbReference type="PIRNR" id="PIRNR029225"/>
    </source>
</evidence>
<keyword evidence="1" id="KW-0235">DNA replication</keyword>
<dbReference type="GO" id="GO:0008408">
    <property type="term" value="F:3'-5' exonuclease activity"/>
    <property type="evidence" value="ECO:0007669"/>
    <property type="project" value="InterPro"/>
</dbReference>
<dbReference type="Pfam" id="PF03603">
    <property type="entry name" value="DNA_III_psi"/>
    <property type="match status" value="1"/>
</dbReference>
<keyword evidence="1" id="KW-0239">DNA-directed DNA polymerase</keyword>
<gene>
    <name evidence="2" type="ORF">JFL49_03210</name>
</gene>
<organism evidence="2 3">
    <name type="scientific">Histophilus somni</name>
    <name type="common">Haemophilus somnus</name>
    <dbReference type="NCBI Taxonomy" id="731"/>
    <lineage>
        <taxon>Bacteria</taxon>
        <taxon>Pseudomonadati</taxon>
        <taxon>Pseudomonadota</taxon>
        <taxon>Gammaproteobacteria</taxon>
        <taxon>Pasteurellales</taxon>
        <taxon>Pasteurellaceae</taxon>
        <taxon>Histophilus</taxon>
    </lineage>
</organism>
<dbReference type="AlphaFoldDB" id="A0A9Q6Z1I9"/>
<dbReference type="InterPro" id="IPR004615">
    <property type="entry name" value="DNA_pol_III_psi"/>
</dbReference>
<protein>
    <recommendedName>
        <fullName evidence="1">DNA polymerase III subunit psi</fullName>
    </recommendedName>
</protein>
<dbReference type="OrthoDB" id="5682636at2"/>
<sequence>MNRRDKLLQEMGISQWKLRHPEILKGLVNVSVAKNIRLIMISEQPVLKEQPFLQDIFRSLELMKEDCLCIDFDFLPYLQVEHEVIYWLLTNDQQKIDRTLSDKQYMPCWKSNELERLKQSPQEKRQFWQQIQEI</sequence>
<dbReference type="GeneID" id="31488089"/>
<evidence type="ECO:0000313" key="2">
    <source>
        <dbReference type="EMBL" id="QQF82929.1"/>
    </source>
</evidence>
<dbReference type="InterPro" id="IPR036654">
    <property type="entry name" value="DNA_pol_III_psi_sf"/>
</dbReference>